<name>A0ABV3S0G2_9LACO</name>
<dbReference type="Proteomes" id="UP001556617">
    <property type="component" value="Unassembled WGS sequence"/>
</dbReference>
<evidence type="ECO:0000256" key="5">
    <source>
        <dbReference type="ARBA" id="ARBA00022529"/>
    </source>
</evidence>
<dbReference type="EMBL" id="JBFPER010000001">
    <property type="protein sequence ID" value="MEX0379811.1"/>
    <property type="molecule type" value="Genomic_DNA"/>
</dbReference>
<evidence type="ECO:0000313" key="11">
    <source>
        <dbReference type="Proteomes" id="UP001556617"/>
    </source>
</evidence>
<comment type="similarity">
    <text evidence="3">Belongs to the ComC family.</text>
</comment>
<evidence type="ECO:0000313" key="10">
    <source>
        <dbReference type="EMBL" id="MEX0379811.1"/>
    </source>
</evidence>
<dbReference type="InterPro" id="IPR004288">
    <property type="entry name" value="Competence_ComC"/>
</dbReference>
<evidence type="ECO:0000256" key="2">
    <source>
        <dbReference type="ARBA" id="ARBA00004613"/>
    </source>
</evidence>
<dbReference type="NCBIfam" id="TIGR01847">
    <property type="entry name" value="bacteriocin_sig"/>
    <property type="match status" value="1"/>
</dbReference>
<accession>A0ABV3S0G2</accession>
<reference evidence="10 11" key="1">
    <citation type="submission" date="2024-07" db="EMBL/GenBank/DDBJ databases">
        <authorList>
            <person name="Yun M."/>
        </authorList>
    </citation>
    <scope>NUCLEOTIDE SEQUENCE [LARGE SCALE GENOMIC DNA]</scope>
    <source>
        <strain evidence="10 11">MS01</strain>
    </source>
</reference>
<keyword evidence="8" id="KW-0078">Bacteriocin</keyword>
<keyword evidence="4" id="KW-0964">Secreted</keyword>
<dbReference type="Pfam" id="PF03047">
    <property type="entry name" value="ComC"/>
    <property type="match status" value="1"/>
</dbReference>
<evidence type="ECO:0000256" key="3">
    <source>
        <dbReference type="ARBA" id="ARBA00009039"/>
    </source>
</evidence>
<dbReference type="RefSeq" id="WP_367973094.1">
    <property type="nucleotide sequence ID" value="NZ_JBFPEQ010000001.1"/>
</dbReference>
<keyword evidence="5" id="KW-0929">Antimicrobial</keyword>
<proteinExistence type="inferred from homology"/>
<evidence type="ECO:0000256" key="1">
    <source>
        <dbReference type="ARBA" id="ARBA00002667"/>
    </source>
</evidence>
<protein>
    <submittedName>
        <fullName evidence="10">ComC/BlpC family leader-containing pheromone/bacteriocin</fullName>
    </submittedName>
</protein>
<comment type="subcellular location">
    <subcellularLocation>
        <location evidence="2">Secreted</location>
    </subcellularLocation>
</comment>
<evidence type="ECO:0000256" key="6">
    <source>
        <dbReference type="ARBA" id="ARBA00023022"/>
    </source>
</evidence>
<evidence type="ECO:0000256" key="8">
    <source>
        <dbReference type="ARBA" id="ARBA00023048"/>
    </source>
</evidence>
<gene>
    <name evidence="10" type="ORF">AB3K24_00340</name>
</gene>
<sequence length="40" mass="4401">MKEINNFQRINNDDLNKISGGVFSTDGEIVGSGLYLLLSQ</sequence>
<keyword evidence="11" id="KW-1185">Reference proteome</keyword>
<organism evidence="10 11">
    <name type="scientific">Leuconostoc aquikimchii</name>
    <dbReference type="NCBI Taxonomy" id="3236804"/>
    <lineage>
        <taxon>Bacteria</taxon>
        <taxon>Bacillati</taxon>
        <taxon>Bacillota</taxon>
        <taxon>Bacilli</taxon>
        <taxon>Lactobacillales</taxon>
        <taxon>Lactobacillaceae</taxon>
        <taxon>Leuconostoc</taxon>
    </lineage>
</organism>
<evidence type="ECO:0000256" key="7">
    <source>
        <dbReference type="ARBA" id="ARBA00023044"/>
    </source>
</evidence>
<keyword evidence="6" id="KW-0044">Antibiotic</keyword>
<keyword evidence="9" id="KW-0178">Competence</keyword>
<dbReference type="InterPro" id="IPR010133">
    <property type="entry name" value="Bacteriocin_signal_seq"/>
</dbReference>
<evidence type="ECO:0000256" key="4">
    <source>
        <dbReference type="ARBA" id="ARBA00022525"/>
    </source>
</evidence>
<comment type="function">
    <text evidence="1">Acts as a pheromone, induces cells to develop competence for genetic transformation.</text>
</comment>
<comment type="caution">
    <text evidence="10">The sequence shown here is derived from an EMBL/GenBank/DDBJ whole genome shotgun (WGS) entry which is preliminary data.</text>
</comment>
<evidence type="ECO:0000256" key="9">
    <source>
        <dbReference type="ARBA" id="ARBA00023287"/>
    </source>
</evidence>
<keyword evidence="7" id="KW-0588">Pheromone</keyword>